<keyword evidence="10" id="KW-1185">Reference proteome</keyword>
<dbReference type="PANTHER" id="PTHR44329">
    <property type="entry name" value="SERINE/THREONINE-PROTEIN KINASE TNNI3K-RELATED"/>
    <property type="match status" value="1"/>
</dbReference>
<dbReference type="InterPro" id="IPR011009">
    <property type="entry name" value="Kinase-like_dom_sf"/>
</dbReference>
<dbReference type="SMART" id="SM00220">
    <property type="entry name" value="S_TKc"/>
    <property type="match status" value="1"/>
</dbReference>
<keyword evidence="5 6" id="KW-0067">ATP-binding</keyword>
<evidence type="ECO:0000256" key="2">
    <source>
        <dbReference type="ARBA" id="ARBA00022679"/>
    </source>
</evidence>
<dbReference type="InParanoid" id="A0A0G4GHX9"/>
<evidence type="ECO:0000256" key="4">
    <source>
        <dbReference type="ARBA" id="ARBA00022777"/>
    </source>
</evidence>
<feature type="binding site" evidence="6">
    <location>
        <position position="532"/>
    </location>
    <ligand>
        <name>ATP</name>
        <dbReference type="ChEBI" id="CHEBI:30616"/>
    </ligand>
</feature>
<proteinExistence type="predicted"/>
<feature type="region of interest" description="Disordered" evidence="7">
    <location>
        <begin position="383"/>
        <end position="417"/>
    </location>
</feature>
<dbReference type="OMA" id="SHITRHE"/>
<dbReference type="PROSITE" id="PS00107">
    <property type="entry name" value="PROTEIN_KINASE_ATP"/>
    <property type="match status" value="1"/>
</dbReference>
<dbReference type="GO" id="GO:0004674">
    <property type="term" value="F:protein serine/threonine kinase activity"/>
    <property type="evidence" value="ECO:0007669"/>
    <property type="project" value="UniProtKB-KW"/>
</dbReference>
<dbReference type="PANTHER" id="PTHR44329:SF288">
    <property type="entry name" value="MITOGEN-ACTIVATED PROTEIN KINASE KINASE KINASE 20"/>
    <property type="match status" value="1"/>
</dbReference>
<feature type="domain" description="Protein kinase" evidence="8">
    <location>
        <begin position="498"/>
        <end position="766"/>
    </location>
</feature>
<evidence type="ECO:0000256" key="5">
    <source>
        <dbReference type="ARBA" id="ARBA00022840"/>
    </source>
</evidence>
<feature type="region of interest" description="Disordered" evidence="7">
    <location>
        <begin position="296"/>
        <end position="367"/>
    </location>
</feature>
<dbReference type="AlphaFoldDB" id="A0A0G4GHX9"/>
<evidence type="ECO:0000259" key="8">
    <source>
        <dbReference type="PROSITE" id="PS50011"/>
    </source>
</evidence>
<feature type="compositionally biased region" description="Gly residues" evidence="7">
    <location>
        <begin position="470"/>
        <end position="479"/>
    </location>
</feature>
<evidence type="ECO:0000313" key="10">
    <source>
        <dbReference type="Proteomes" id="UP000041254"/>
    </source>
</evidence>
<accession>A0A0G4GHX9</accession>
<dbReference type="Gene3D" id="1.10.510.10">
    <property type="entry name" value="Transferase(Phosphotransferase) domain 1"/>
    <property type="match status" value="1"/>
</dbReference>
<name>A0A0G4GHX9_VITBC</name>
<feature type="region of interest" description="Disordered" evidence="7">
    <location>
        <begin position="222"/>
        <end position="242"/>
    </location>
</feature>
<dbReference type="GO" id="GO:0005524">
    <property type="term" value="F:ATP binding"/>
    <property type="evidence" value="ECO:0007669"/>
    <property type="project" value="UniProtKB-UniRule"/>
</dbReference>
<dbReference type="Gene3D" id="3.30.200.20">
    <property type="entry name" value="Phosphorylase Kinase, domain 1"/>
    <property type="match status" value="1"/>
</dbReference>
<reference evidence="9 10" key="1">
    <citation type="submission" date="2014-11" db="EMBL/GenBank/DDBJ databases">
        <authorList>
            <person name="Zhu J."/>
            <person name="Qi W."/>
            <person name="Song R."/>
        </authorList>
    </citation>
    <scope>NUCLEOTIDE SEQUENCE [LARGE SCALE GENOMIC DNA]</scope>
</reference>
<keyword evidence="3 6" id="KW-0547">Nucleotide-binding</keyword>
<keyword evidence="4" id="KW-0418">Kinase</keyword>
<evidence type="ECO:0000256" key="7">
    <source>
        <dbReference type="SAM" id="MobiDB-lite"/>
    </source>
</evidence>
<keyword evidence="2" id="KW-0808">Transferase</keyword>
<dbReference type="CDD" id="cd13999">
    <property type="entry name" value="STKc_MAP3K-like"/>
    <property type="match status" value="1"/>
</dbReference>
<feature type="compositionally biased region" description="Pro residues" evidence="7">
    <location>
        <begin position="324"/>
        <end position="340"/>
    </location>
</feature>
<dbReference type="VEuPathDB" id="CryptoDB:Vbra_10031"/>
<evidence type="ECO:0000256" key="1">
    <source>
        <dbReference type="ARBA" id="ARBA00022527"/>
    </source>
</evidence>
<evidence type="ECO:0000313" key="9">
    <source>
        <dbReference type="EMBL" id="CEM29213.1"/>
    </source>
</evidence>
<evidence type="ECO:0000256" key="3">
    <source>
        <dbReference type="ARBA" id="ARBA00022741"/>
    </source>
</evidence>
<sequence>MASNGSNAPPSASRTTNQRAAMIPLQGGRGHAVSPPPLCVQPNPNRNLNHAALLTGKASVGCLQFPIPPAAPHMGAMPGQHQHQRQEQHQHMRCYSPMPLGHRAASPPPTRAARYVIHYPLSAANHKESSPSLSPPPLLPAGPVPVGRAFISREVHMGRVASPSPVRQRQRLLVVPPAPNTDFYKGMGRNVAAAGAGAGRGHPRAVMTQALNEMHIPAAQRAITESPRQRNKNGTNGGANNAARVGQQHVPRALSPLPASRAAAVVPVARRLNPFRANQRLETVVEGPRVTVVVEKRTASTAESADGRGSAAERAQTADGDTAEPPPVEGPLSYAPPPLPSGGHQGQMRHAVVGGTGPSEHVPGPQDSYCPRVIHRGGCHQSMANLYNHHPHKHPHQPPQPIDSPCPSPPPPPPVEEQLWHYKGRVYILDRRRNIWCVAEGGAEGKGKRTMSSDAAAPSQQQKKQSAAAGGPGGGGGWAKGTNVPHLREVHRLRYSDLEKAEPLGSGEFGRVHRGFLRDPETGCRRTQVAIKELYWNEGSSQPAALEGLKKEVELFKDLCHKNLVPFIGACLEPPHFCLVTEYMPQGSLYNVLHVQKRRLPDQQRLSVCRQVAEGLAYLHGRKPTILHRDIKTHNVVLDVDMTPKICDFGLSEAMERSHITRHEQAGGSPRYMAPELFRTDTMAINEKVDIWALGCLFIEVFGGPLPFDGCRNIGQLVHLLLVDKMIPFIPPEIPQPVRNIISSCLQYEPNTRPSAQQVCEMLAALERVEGEEQWWDACDK</sequence>
<dbReference type="OrthoDB" id="339325at2759"/>
<dbReference type="SUPFAM" id="SSF56112">
    <property type="entry name" value="Protein kinase-like (PK-like)"/>
    <property type="match status" value="1"/>
</dbReference>
<feature type="region of interest" description="Disordered" evidence="7">
    <location>
        <begin position="443"/>
        <end position="483"/>
    </location>
</feature>
<dbReference type="InterPro" id="IPR000719">
    <property type="entry name" value="Prot_kinase_dom"/>
</dbReference>
<dbReference type="EMBL" id="CDMY01000666">
    <property type="protein sequence ID" value="CEM29213.1"/>
    <property type="molecule type" value="Genomic_DNA"/>
</dbReference>
<feature type="compositionally biased region" description="Low complexity" evidence="7">
    <location>
        <begin position="455"/>
        <end position="469"/>
    </location>
</feature>
<dbReference type="Pfam" id="PF07714">
    <property type="entry name" value="PK_Tyr_Ser-Thr"/>
    <property type="match status" value="1"/>
</dbReference>
<feature type="compositionally biased region" description="Pro residues" evidence="7">
    <location>
        <begin position="397"/>
        <end position="415"/>
    </location>
</feature>
<dbReference type="InterPro" id="IPR008271">
    <property type="entry name" value="Ser/Thr_kinase_AS"/>
</dbReference>
<dbReference type="STRING" id="1169540.A0A0G4GHX9"/>
<feature type="compositionally biased region" description="Low complexity" evidence="7">
    <location>
        <begin position="232"/>
        <end position="242"/>
    </location>
</feature>
<dbReference type="InterPro" id="IPR001245">
    <property type="entry name" value="Ser-Thr/Tyr_kinase_cat_dom"/>
</dbReference>
<keyword evidence="1" id="KW-0723">Serine/threonine-protein kinase</keyword>
<evidence type="ECO:0000256" key="6">
    <source>
        <dbReference type="PROSITE-ProRule" id="PRU10141"/>
    </source>
</evidence>
<dbReference type="Proteomes" id="UP000041254">
    <property type="component" value="Unassembled WGS sequence"/>
</dbReference>
<dbReference type="PROSITE" id="PS00108">
    <property type="entry name" value="PROTEIN_KINASE_ST"/>
    <property type="match status" value="1"/>
</dbReference>
<dbReference type="InterPro" id="IPR051681">
    <property type="entry name" value="Ser/Thr_Kinases-Pseudokinases"/>
</dbReference>
<organism evidence="9 10">
    <name type="scientific">Vitrella brassicaformis (strain CCMP3155)</name>
    <dbReference type="NCBI Taxonomy" id="1169540"/>
    <lineage>
        <taxon>Eukaryota</taxon>
        <taxon>Sar</taxon>
        <taxon>Alveolata</taxon>
        <taxon>Colpodellida</taxon>
        <taxon>Vitrellaceae</taxon>
        <taxon>Vitrella</taxon>
    </lineage>
</organism>
<gene>
    <name evidence="9" type="ORF">Vbra_10031</name>
</gene>
<dbReference type="InterPro" id="IPR017441">
    <property type="entry name" value="Protein_kinase_ATP_BS"/>
</dbReference>
<protein>
    <recommendedName>
        <fullName evidence="8">Protein kinase domain-containing protein</fullName>
    </recommendedName>
</protein>
<dbReference type="PROSITE" id="PS50011">
    <property type="entry name" value="PROTEIN_KINASE_DOM"/>
    <property type="match status" value="1"/>
</dbReference>